<feature type="domain" description="Metallo-beta-lactamase" evidence="5">
    <location>
        <begin position="52"/>
        <end position="261"/>
    </location>
</feature>
<dbReference type="RefSeq" id="WP_061149385.1">
    <property type="nucleotide sequence ID" value="NZ_FCOM02000026.1"/>
</dbReference>
<evidence type="ECO:0000256" key="3">
    <source>
        <dbReference type="ARBA" id="ARBA00022801"/>
    </source>
</evidence>
<dbReference type="PANTHER" id="PTHR42978:SF6">
    <property type="entry name" value="QUORUM-QUENCHING LACTONASE YTNP-RELATED"/>
    <property type="match status" value="1"/>
</dbReference>
<proteinExistence type="inferred from homology"/>
<reference evidence="6" key="1">
    <citation type="submission" date="2016-01" db="EMBL/GenBank/DDBJ databases">
        <authorList>
            <person name="Peeters C."/>
        </authorList>
    </citation>
    <scope>NUCLEOTIDE SEQUENCE [LARGE SCALE GENOMIC DNA]</scope>
    <source>
        <strain evidence="6">LMG 29317</strain>
    </source>
</reference>
<keyword evidence="7" id="KW-1185">Reference proteome</keyword>
<keyword evidence="4" id="KW-0862">Zinc</keyword>
<organism evidence="6 7">
    <name type="scientific">Caballeronia arvi</name>
    <dbReference type="NCBI Taxonomy" id="1777135"/>
    <lineage>
        <taxon>Bacteria</taxon>
        <taxon>Pseudomonadati</taxon>
        <taxon>Pseudomonadota</taxon>
        <taxon>Betaproteobacteria</taxon>
        <taxon>Burkholderiales</taxon>
        <taxon>Burkholderiaceae</taxon>
        <taxon>Caballeronia</taxon>
    </lineage>
</organism>
<comment type="similarity">
    <text evidence="1">Belongs to the metallo-beta-lactamase superfamily.</text>
</comment>
<dbReference type="AlphaFoldDB" id="A0A158K5Z2"/>
<evidence type="ECO:0000313" key="6">
    <source>
        <dbReference type="EMBL" id="SAL76554.1"/>
    </source>
</evidence>
<dbReference type="InterPro" id="IPR051013">
    <property type="entry name" value="MBL_superfamily_lactonases"/>
</dbReference>
<sequence length="286" mass="32240">MTHHAFSCRIGDMKITRIDETGFALAPEKLYPDWDATDASDFLNHAGLVELRTHFWVIERDGLTFVVDTAIGNHKARPFSALFDKLDNPVLERFAAAGFDRRAIDYVLLTHLHVDHVGWNTHWENGRWTPVFPNALHVFGERERGFFDTPEGEPRRMVYEDSVVPLIDAGLTRTVPDEGAMLVEGVRFLPTFGHSAGHMAIAMESNGETAIFSGDVMHSAIQVRRPQWSSVFCRRPDDARASRDWLLNHAADRKAAVFTAHFPHTSAGRIEKTAHGFVWTWLPAGD</sequence>
<dbReference type="Gene3D" id="3.60.15.10">
    <property type="entry name" value="Ribonuclease Z/Hydroxyacylglutathione hydrolase-like"/>
    <property type="match status" value="1"/>
</dbReference>
<keyword evidence="2" id="KW-0479">Metal-binding</keyword>
<dbReference type="GO" id="GO:0016787">
    <property type="term" value="F:hydrolase activity"/>
    <property type="evidence" value="ECO:0007669"/>
    <property type="project" value="UniProtKB-KW"/>
</dbReference>
<evidence type="ECO:0000259" key="5">
    <source>
        <dbReference type="SMART" id="SM00849"/>
    </source>
</evidence>
<evidence type="ECO:0000256" key="4">
    <source>
        <dbReference type="ARBA" id="ARBA00022833"/>
    </source>
</evidence>
<dbReference type="CDD" id="cd16277">
    <property type="entry name" value="metallo-hydrolase-like_MBL-fold"/>
    <property type="match status" value="1"/>
</dbReference>
<keyword evidence="3" id="KW-0378">Hydrolase</keyword>
<dbReference type="InterPro" id="IPR001279">
    <property type="entry name" value="Metallo-B-lactamas"/>
</dbReference>
<comment type="caution">
    <text evidence="6">The sequence shown here is derived from an EMBL/GenBank/DDBJ whole genome shotgun (WGS) entry which is preliminary data.</text>
</comment>
<protein>
    <submittedName>
        <fullName evidence="6">Beta-lactamase-like protein</fullName>
    </submittedName>
</protein>
<dbReference type="Proteomes" id="UP000055019">
    <property type="component" value="Unassembled WGS sequence"/>
</dbReference>
<dbReference type="PANTHER" id="PTHR42978">
    <property type="entry name" value="QUORUM-QUENCHING LACTONASE YTNP-RELATED-RELATED"/>
    <property type="match status" value="1"/>
</dbReference>
<gene>
    <name evidence="6" type="ORF">AWB74_05013</name>
</gene>
<dbReference type="SMART" id="SM00849">
    <property type="entry name" value="Lactamase_B"/>
    <property type="match status" value="1"/>
</dbReference>
<dbReference type="OrthoDB" id="5443440at2"/>
<dbReference type="Pfam" id="PF00753">
    <property type="entry name" value="Lactamase_B"/>
    <property type="match status" value="1"/>
</dbReference>
<dbReference type="SUPFAM" id="SSF56281">
    <property type="entry name" value="Metallo-hydrolase/oxidoreductase"/>
    <property type="match status" value="1"/>
</dbReference>
<accession>A0A158K5Z2</accession>
<dbReference type="GO" id="GO:0046872">
    <property type="term" value="F:metal ion binding"/>
    <property type="evidence" value="ECO:0007669"/>
    <property type="project" value="UniProtKB-KW"/>
</dbReference>
<evidence type="ECO:0000256" key="1">
    <source>
        <dbReference type="ARBA" id="ARBA00007749"/>
    </source>
</evidence>
<dbReference type="EMBL" id="FCOM02000026">
    <property type="protein sequence ID" value="SAL76554.1"/>
    <property type="molecule type" value="Genomic_DNA"/>
</dbReference>
<evidence type="ECO:0000313" key="7">
    <source>
        <dbReference type="Proteomes" id="UP000055019"/>
    </source>
</evidence>
<evidence type="ECO:0000256" key="2">
    <source>
        <dbReference type="ARBA" id="ARBA00022723"/>
    </source>
</evidence>
<dbReference type="InterPro" id="IPR036866">
    <property type="entry name" value="RibonucZ/Hydroxyglut_hydro"/>
</dbReference>
<name>A0A158K5Z2_9BURK</name>